<dbReference type="GO" id="GO:0005615">
    <property type="term" value="C:extracellular space"/>
    <property type="evidence" value="ECO:0007669"/>
    <property type="project" value="TreeGrafter"/>
</dbReference>
<evidence type="ECO:0000259" key="8">
    <source>
        <dbReference type="SMART" id="SM00272"/>
    </source>
</evidence>
<dbReference type="GO" id="GO:0019229">
    <property type="term" value="P:regulation of vasoconstriction"/>
    <property type="evidence" value="ECO:0007669"/>
    <property type="project" value="InterPro"/>
</dbReference>
<dbReference type="GO" id="GO:0006874">
    <property type="term" value="P:intracellular calcium ion homeostasis"/>
    <property type="evidence" value="ECO:0007669"/>
    <property type="project" value="TreeGrafter"/>
</dbReference>
<dbReference type="InParanoid" id="A0A3Q1JDZ7"/>
<dbReference type="RefSeq" id="XP_026202605.1">
    <property type="nucleotide sequence ID" value="XM_026346820.1"/>
</dbReference>
<dbReference type="PROSITE" id="PS00270">
    <property type="entry name" value="ENDOTHELIN"/>
    <property type="match status" value="2"/>
</dbReference>
<dbReference type="GeneTree" id="ENSGT00950000183053"/>
<dbReference type="GO" id="GO:0031708">
    <property type="term" value="F:endothelin B receptor binding"/>
    <property type="evidence" value="ECO:0007669"/>
    <property type="project" value="TreeGrafter"/>
</dbReference>
<dbReference type="Proteomes" id="UP000265040">
    <property type="component" value="Chromosome 11"/>
</dbReference>
<evidence type="ECO:0000256" key="6">
    <source>
        <dbReference type="SAM" id="MobiDB-lite"/>
    </source>
</evidence>
<gene>
    <name evidence="9" type="primary">EDN2</name>
</gene>
<feature type="signal peptide" evidence="7">
    <location>
        <begin position="1"/>
        <end position="25"/>
    </location>
</feature>
<dbReference type="PANTHER" id="PTHR13874">
    <property type="entry name" value="ENDOTHELIN"/>
    <property type="match status" value="1"/>
</dbReference>
<dbReference type="Pfam" id="PF00322">
    <property type="entry name" value="Endothelin"/>
    <property type="match status" value="1"/>
</dbReference>
<name>A0A3Q1JDZ7_ANATE</name>
<reference evidence="9" key="3">
    <citation type="submission" date="2025-09" db="UniProtKB">
        <authorList>
            <consortium name="Ensembl"/>
        </authorList>
    </citation>
    <scope>IDENTIFICATION</scope>
</reference>
<feature type="compositionally biased region" description="Polar residues" evidence="6">
    <location>
        <begin position="107"/>
        <end position="116"/>
    </location>
</feature>
<evidence type="ECO:0000256" key="4">
    <source>
        <dbReference type="ARBA" id="ARBA00022858"/>
    </source>
</evidence>
<evidence type="ECO:0000313" key="10">
    <source>
        <dbReference type="Proteomes" id="UP000265040"/>
    </source>
</evidence>
<keyword evidence="7" id="KW-0732">Signal</keyword>
<dbReference type="SMART" id="SM00272">
    <property type="entry name" value="END"/>
    <property type="match status" value="2"/>
</dbReference>
<feature type="chain" id="PRO_5018742015" description="Endothelin-like toxin domain-containing protein" evidence="7">
    <location>
        <begin position="26"/>
        <end position="172"/>
    </location>
</feature>
<dbReference type="GO" id="GO:0014826">
    <property type="term" value="P:vein smooth muscle contraction"/>
    <property type="evidence" value="ECO:0007669"/>
    <property type="project" value="TreeGrafter"/>
</dbReference>
<keyword evidence="4" id="KW-0838">Vasoactive</keyword>
<feature type="region of interest" description="Disordered" evidence="6">
    <location>
        <begin position="107"/>
        <end position="129"/>
    </location>
</feature>
<protein>
    <recommendedName>
        <fullName evidence="8">Endothelin-like toxin domain-containing protein</fullName>
    </recommendedName>
</protein>
<accession>A0A3Q1JDZ7</accession>
<keyword evidence="3" id="KW-0964">Secreted</keyword>
<feature type="domain" description="Endothelin-like toxin" evidence="8">
    <location>
        <begin position="48"/>
        <end position="69"/>
    </location>
</feature>
<dbReference type="PANTHER" id="PTHR13874:SF9">
    <property type="entry name" value="ENDOTHELIN-2"/>
    <property type="match status" value="1"/>
</dbReference>
<evidence type="ECO:0000256" key="2">
    <source>
        <dbReference type="ARBA" id="ARBA00010959"/>
    </source>
</evidence>
<dbReference type="InterPro" id="IPR020475">
    <property type="entry name" value="Endothelin"/>
</dbReference>
<sequence>MIMDSFMCKTITLFIMCMTLQEGCGLPLSDRAELPAQAPNQHHVRTKRCSCNNWDDKECVYFCHLDIIWVNTPSKLLPYGLGSFLSRGRRSVNRCECLNSADKTCSSFCSKSSENPSTDRKGPVGDSGKLNSNNLLASLRSVAKSNTAIAKETLSSNENLPGVNMLKSQTRR</sequence>
<evidence type="ECO:0000313" key="9">
    <source>
        <dbReference type="Ensembl" id="ENSATEP00000013276.1"/>
    </source>
</evidence>
<dbReference type="FunCoup" id="A0A3Q1JDZ7">
    <property type="interactions" value="114"/>
</dbReference>
<dbReference type="GO" id="GO:0003100">
    <property type="term" value="P:regulation of systemic arterial blood pressure by endothelin"/>
    <property type="evidence" value="ECO:0007669"/>
    <property type="project" value="TreeGrafter"/>
</dbReference>
<dbReference type="GO" id="GO:0005179">
    <property type="term" value="F:hormone activity"/>
    <property type="evidence" value="ECO:0007669"/>
    <property type="project" value="TreeGrafter"/>
</dbReference>
<keyword evidence="5" id="KW-0839">Vasoconstrictor</keyword>
<reference evidence="9" key="1">
    <citation type="submission" date="2021-04" db="EMBL/GenBank/DDBJ databases">
        <authorList>
            <consortium name="Wellcome Sanger Institute Data Sharing"/>
        </authorList>
    </citation>
    <scope>NUCLEOTIDE SEQUENCE [LARGE SCALE GENOMIC DNA]</scope>
</reference>
<feature type="domain" description="Endothelin-like toxin" evidence="8">
    <location>
        <begin position="94"/>
        <end position="115"/>
    </location>
</feature>
<reference evidence="9" key="2">
    <citation type="submission" date="2025-08" db="UniProtKB">
        <authorList>
            <consortium name="Ensembl"/>
        </authorList>
    </citation>
    <scope>IDENTIFICATION</scope>
</reference>
<dbReference type="Ensembl" id="ENSATET00000013493.3">
    <property type="protein sequence ID" value="ENSATEP00000013276.1"/>
    <property type="gene ID" value="ENSATEG00000009285.3"/>
</dbReference>
<dbReference type="InterPro" id="IPR001928">
    <property type="entry name" value="Endothln-like_toxin"/>
</dbReference>
<dbReference type="AlphaFoldDB" id="A0A3Q1JDZ7"/>
<evidence type="ECO:0000256" key="1">
    <source>
        <dbReference type="ARBA" id="ARBA00004613"/>
    </source>
</evidence>
<comment type="subcellular location">
    <subcellularLocation>
        <location evidence="1">Secreted</location>
    </subcellularLocation>
</comment>
<dbReference type="OMA" id="DRECIYF"/>
<evidence type="ECO:0000256" key="7">
    <source>
        <dbReference type="SAM" id="SignalP"/>
    </source>
</evidence>
<dbReference type="PRINTS" id="PR00365">
    <property type="entry name" value="ENDOTHELIN"/>
</dbReference>
<dbReference type="InterPro" id="IPR019764">
    <property type="entry name" value="Endothelin_toxin_CS"/>
</dbReference>
<proteinExistence type="inferred from homology"/>
<dbReference type="GeneID" id="113153267"/>
<evidence type="ECO:0000256" key="3">
    <source>
        <dbReference type="ARBA" id="ARBA00022525"/>
    </source>
</evidence>
<organism evidence="9 10">
    <name type="scientific">Anabas testudineus</name>
    <name type="common">Climbing perch</name>
    <name type="synonym">Anthias testudineus</name>
    <dbReference type="NCBI Taxonomy" id="64144"/>
    <lineage>
        <taxon>Eukaryota</taxon>
        <taxon>Metazoa</taxon>
        <taxon>Chordata</taxon>
        <taxon>Craniata</taxon>
        <taxon>Vertebrata</taxon>
        <taxon>Euteleostomi</taxon>
        <taxon>Actinopterygii</taxon>
        <taxon>Neopterygii</taxon>
        <taxon>Teleostei</taxon>
        <taxon>Neoteleostei</taxon>
        <taxon>Acanthomorphata</taxon>
        <taxon>Anabantaria</taxon>
        <taxon>Anabantiformes</taxon>
        <taxon>Anabantoidei</taxon>
        <taxon>Anabantidae</taxon>
        <taxon>Anabas</taxon>
    </lineage>
</organism>
<dbReference type="STRING" id="64144.ENSATEP00000013276"/>
<evidence type="ECO:0000256" key="5">
    <source>
        <dbReference type="ARBA" id="ARBA00023322"/>
    </source>
</evidence>
<dbReference type="OrthoDB" id="8873756at2759"/>
<comment type="similarity">
    <text evidence="2">Belongs to the endothelin/sarafotoxin family.</text>
</comment>
<keyword evidence="10" id="KW-1185">Reference proteome</keyword>